<gene>
    <name evidence="1" type="ORF">X777_04893</name>
</gene>
<protein>
    <submittedName>
        <fullName evidence="1">Uncharacterized protein</fullName>
    </submittedName>
</protein>
<organism evidence="1 2">
    <name type="scientific">Ooceraea biroi</name>
    <name type="common">Clonal raider ant</name>
    <name type="synonym">Cerapachys biroi</name>
    <dbReference type="NCBI Taxonomy" id="2015173"/>
    <lineage>
        <taxon>Eukaryota</taxon>
        <taxon>Metazoa</taxon>
        <taxon>Ecdysozoa</taxon>
        <taxon>Arthropoda</taxon>
        <taxon>Hexapoda</taxon>
        <taxon>Insecta</taxon>
        <taxon>Pterygota</taxon>
        <taxon>Neoptera</taxon>
        <taxon>Endopterygota</taxon>
        <taxon>Hymenoptera</taxon>
        <taxon>Apocrita</taxon>
        <taxon>Aculeata</taxon>
        <taxon>Formicoidea</taxon>
        <taxon>Formicidae</taxon>
        <taxon>Dorylinae</taxon>
        <taxon>Ooceraea</taxon>
    </lineage>
</organism>
<keyword evidence="2" id="KW-1185">Reference proteome</keyword>
<name>A0A026WHS1_OOCBI</name>
<accession>A0A026WHS1</accession>
<evidence type="ECO:0000313" key="2">
    <source>
        <dbReference type="Proteomes" id="UP000053097"/>
    </source>
</evidence>
<dbReference type="AlphaFoldDB" id="A0A026WHS1"/>
<proteinExistence type="predicted"/>
<dbReference type="EMBL" id="KK107238">
    <property type="protein sequence ID" value="EZA54609.1"/>
    <property type="molecule type" value="Genomic_DNA"/>
</dbReference>
<sequence length="91" mass="9784">MVDDTAENEHGTFRGLGELGTVEARTPCPKIAPGSGGIQAAVGGANATFLRRNARRSGIPLRMRRRAASERAYVTCVFPPPPPHDDICPYH</sequence>
<reference evidence="1 2" key="1">
    <citation type="journal article" date="2014" name="Curr. Biol.">
        <title>The genome of the clonal raider ant Cerapachys biroi.</title>
        <authorList>
            <person name="Oxley P.R."/>
            <person name="Ji L."/>
            <person name="Fetter-Pruneda I."/>
            <person name="McKenzie S.K."/>
            <person name="Li C."/>
            <person name="Hu H."/>
            <person name="Zhang G."/>
            <person name="Kronauer D.J."/>
        </authorList>
    </citation>
    <scope>NUCLEOTIDE SEQUENCE [LARGE SCALE GENOMIC DNA]</scope>
</reference>
<evidence type="ECO:0000313" key="1">
    <source>
        <dbReference type="EMBL" id="EZA54609.1"/>
    </source>
</evidence>
<dbReference type="Proteomes" id="UP000053097">
    <property type="component" value="Unassembled WGS sequence"/>
</dbReference>